<evidence type="ECO:0000259" key="2">
    <source>
        <dbReference type="Pfam" id="PF05170"/>
    </source>
</evidence>
<dbReference type="InterPro" id="IPR007844">
    <property type="entry name" value="AsmA"/>
</dbReference>
<dbReference type="Pfam" id="PF05170">
    <property type="entry name" value="AsmA"/>
    <property type="match status" value="1"/>
</dbReference>
<reference evidence="3 4" key="1">
    <citation type="submission" date="2017-08" db="EMBL/GenBank/DDBJ databases">
        <title>Infants hospitalized years apart are colonized by the same room-sourced microbial strains.</title>
        <authorList>
            <person name="Brooks B."/>
            <person name="Olm M.R."/>
            <person name="Firek B.A."/>
            <person name="Baker R."/>
            <person name="Thomas B.C."/>
            <person name="Morowitz M.J."/>
            <person name="Banfield J.F."/>
        </authorList>
    </citation>
    <scope>NUCLEOTIDE SEQUENCE [LARGE SCALE GENOMIC DNA]</scope>
    <source>
        <strain evidence="3">S2_012_000_R2_81</strain>
    </source>
</reference>
<dbReference type="InterPro" id="IPR052894">
    <property type="entry name" value="AsmA-related"/>
</dbReference>
<protein>
    <recommendedName>
        <fullName evidence="2">AsmA domain-containing protein</fullName>
    </recommendedName>
</protein>
<proteinExistence type="predicted"/>
<dbReference type="PANTHER" id="PTHR30441">
    <property type="entry name" value="DUF748 DOMAIN-CONTAINING PROTEIN"/>
    <property type="match status" value="1"/>
</dbReference>
<dbReference type="EMBL" id="QFOD01000010">
    <property type="protein sequence ID" value="PZP31651.1"/>
    <property type="molecule type" value="Genomic_DNA"/>
</dbReference>
<comment type="caution">
    <text evidence="3">The sequence shown here is derived from an EMBL/GenBank/DDBJ whole genome shotgun (WGS) entry which is preliminary data.</text>
</comment>
<dbReference type="GO" id="GO:0090313">
    <property type="term" value="P:regulation of protein targeting to membrane"/>
    <property type="evidence" value="ECO:0007669"/>
    <property type="project" value="TreeGrafter"/>
</dbReference>
<name>A0A2W5DIF7_9BURK</name>
<sequence length="637" mass="68030">MMRPRRVVRRRWPWGLAAGLIALTGMAAHQEQQGWPGLAPWLVGRVAVAQGLQLSPDTRLHLLVQPRLLAPWLSLQRGGLTLAQAQDLELAWRWRDLWRWQREGAALRLRRVHAERLDLDWRRDAAGHSPWQTPSAEPVQAAPLALPVIEELRLTQGEVQLDDTPLRLQGRARFGSDDTQRWHAELSGRLNGQALQLQAQASAPLALLKPAGAGAEPAAVSLSLSGAGGQVSFQGEAASLLDARALSGRVQVSGSSLQAVGRPLGVTLPATAPFRLAGRLQHDGGLWRLDELQARVGASRLDGQFVFDLRGARPQLRGQLGGGPLKLADLGPAVGADQRPGRPGRVLPDRPMDLPALGAMDAQVAVRLSQLDFGSAALAPLAPVQAELNLERGRLALNGLQLGTESARLAGDMVLDSRMDPPQWQVDLSVQDLPLERWVRGLQRREPRAGEPAAWLSGRLRAQVQVHGQGRSTAQLLGSLDGRVQAQLVQGRVSHLAMEAAGLDAAQALGVWLRGDDGLALDCARFDGRFTRGVLRPRVAVVDNADSRLLLSGQLDLNREQLDLRVTARPKDFSPLALRAPIEVVGPLAAPRVGLQASALGGRALAAAALALVAPPAALLALVDTGSTLPPLSCGGA</sequence>
<dbReference type="GO" id="GO:0005886">
    <property type="term" value="C:plasma membrane"/>
    <property type="evidence" value="ECO:0007669"/>
    <property type="project" value="TreeGrafter"/>
</dbReference>
<evidence type="ECO:0000313" key="4">
    <source>
        <dbReference type="Proteomes" id="UP000249633"/>
    </source>
</evidence>
<dbReference type="PANTHER" id="PTHR30441:SF9">
    <property type="entry name" value="ASMA FAMILY PROTEIN YHJG"/>
    <property type="match status" value="1"/>
</dbReference>
<dbReference type="Proteomes" id="UP000249633">
    <property type="component" value="Unassembled WGS sequence"/>
</dbReference>
<keyword evidence="1" id="KW-0732">Signal</keyword>
<evidence type="ECO:0000313" key="3">
    <source>
        <dbReference type="EMBL" id="PZP31651.1"/>
    </source>
</evidence>
<gene>
    <name evidence="3" type="ORF">DI603_12460</name>
</gene>
<accession>A0A2W5DIF7</accession>
<dbReference type="AlphaFoldDB" id="A0A2W5DIF7"/>
<feature type="chain" id="PRO_5015865531" description="AsmA domain-containing protein" evidence="1">
    <location>
        <begin position="28"/>
        <end position="637"/>
    </location>
</feature>
<evidence type="ECO:0000256" key="1">
    <source>
        <dbReference type="SAM" id="SignalP"/>
    </source>
</evidence>
<feature type="signal peptide" evidence="1">
    <location>
        <begin position="1"/>
        <end position="27"/>
    </location>
</feature>
<feature type="domain" description="AsmA" evidence="2">
    <location>
        <begin position="292"/>
        <end position="537"/>
    </location>
</feature>
<organism evidence="3 4">
    <name type="scientific">Roseateles depolymerans</name>
    <dbReference type="NCBI Taxonomy" id="76731"/>
    <lineage>
        <taxon>Bacteria</taxon>
        <taxon>Pseudomonadati</taxon>
        <taxon>Pseudomonadota</taxon>
        <taxon>Betaproteobacteria</taxon>
        <taxon>Burkholderiales</taxon>
        <taxon>Sphaerotilaceae</taxon>
        <taxon>Roseateles</taxon>
    </lineage>
</organism>